<feature type="transmembrane region" description="Helical" evidence="1">
    <location>
        <begin position="14"/>
        <end position="36"/>
    </location>
</feature>
<evidence type="ECO:0000256" key="1">
    <source>
        <dbReference type="SAM" id="Phobius"/>
    </source>
</evidence>
<dbReference type="AlphaFoldDB" id="A0A7K0BWE5"/>
<dbReference type="EMBL" id="WEGH01000002">
    <property type="protein sequence ID" value="MQY05488.1"/>
    <property type="molecule type" value="Genomic_DNA"/>
</dbReference>
<dbReference type="Proteomes" id="UP000487268">
    <property type="component" value="Unassembled WGS sequence"/>
</dbReference>
<sequence>MSGENKTVAGPKGIAIVLCGMLGIMLALWGLAALVAP</sequence>
<reference evidence="2 3" key="1">
    <citation type="submission" date="2019-10" db="EMBL/GenBank/DDBJ databases">
        <title>Actinomadura rubteroloni sp. nov. and Actinomadura macrotermitis sp. nov., isolated from the gut of fungus growing-termite Macrotermes natalensis.</title>
        <authorList>
            <person name="Benndorf R."/>
            <person name="Martin K."/>
            <person name="Kuefner M."/>
            <person name="De Beer W."/>
            <person name="Kaster A.-K."/>
            <person name="Vollmers J."/>
            <person name="Poulsen M."/>
            <person name="Beemelmanns C."/>
        </authorList>
    </citation>
    <scope>NUCLEOTIDE SEQUENCE [LARGE SCALE GENOMIC DNA]</scope>
    <source>
        <strain evidence="2 3">RB68</strain>
    </source>
</reference>
<comment type="caution">
    <text evidence="2">The sequence shown here is derived from an EMBL/GenBank/DDBJ whole genome shotgun (WGS) entry which is preliminary data.</text>
</comment>
<proteinExistence type="predicted"/>
<accession>A0A7K0BWE5</accession>
<evidence type="ECO:0000313" key="3">
    <source>
        <dbReference type="Proteomes" id="UP000487268"/>
    </source>
</evidence>
<gene>
    <name evidence="2" type="ORF">ACRB68_35640</name>
</gene>
<keyword evidence="1" id="KW-0812">Transmembrane</keyword>
<protein>
    <submittedName>
        <fullName evidence="2">Uncharacterized protein</fullName>
    </submittedName>
</protein>
<evidence type="ECO:0000313" key="2">
    <source>
        <dbReference type="EMBL" id="MQY05488.1"/>
    </source>
</evidence>
<keyword evidence="1" id="KW-0472">Membrane</keyword>
<organism evidence="2 3">
    <name type="scientific">Actinomadura macrotermitis</name>
    <dbReference type="NCBI Taxonomy" id="2585200"/>
    <lineage>
        <taxon>Bacteria</taxon>
        <taxon>Bacillati</taxon>
        <taxon>Actinomycetota</taxon>
        <taxon>Actinomycetes</taxon>
        <taxon>Streptosporangiales</taxon>
        <taxon>Thermomonosporaceae</taxon>
        <taxon>Actinomadura</taxon>
    </lineage>
</organism>
<keyword evidence="1" id="KW-1133">Transmembrane helix</keyword>
<keyword evidence="3" id="KW-1185">Reference proteome</keyword>
<name>A0A7K0BWE5_9ACTN</name>